<comment type="caution">
    <text evidence="1">The sequence shown here is derived from an EMBL/GenBank/DDBJ whole genome shotgun (WGS) entry which is preliminary data.</text>
</comment>
<organism evidence="1 2">
    <name type="scientific">Solanum commersonii</name>
    <name type="common">Commerson's wild potato</name>
    <name type="synonym">Commerson's nightshade</name>
    <dbReference type="NCBI Taxonomy" id="4109"/>
    <lineage>
        <taxon>Eukaryota</taxon>
        <taxon>Viridiplantae</taxon>
        <taxon>Streptophyta</taxon>
        <taxon>Embryophyta</taxon>
        <taxon>Tracheophyta</taxon>
        <taxon>Spermatophyta</taxon>
        <taxon>Magnoliopsida</taxon>
        <taxon>eudicotyledons</taxon>
        <taxon>Gunneridae</taxon>
        <taxon>Pentapetalae</taxon>
        <taxon>asterids</taxon>
        <taxon>lamiids</taxon>
        <taxon>Solanales</taxon>
        <taxon>Solanaceae</taxon>
        <taxon>Solanoideae</taxon>
        <taxon>Solaneae</taxon>
        <taxon>Solanum</taxon>
    </lineage>
</organism>
<gene>
    <name evidence="1" type="ORF">H5410_032271</name>
</gene>
<name>A0A9J5YLP5_SOLCO</name>
<proteinExistence type="predicted"/>
<reference evidence="1 2" key="1">
    <citation type="submission" date="2020-09" db="EMBL/GenBank/DDBJ databases">
        <title>De no assembly of potato wild relative species, Solanum commersonii.</title>
        <authorList>
            <person name="Cho K."/>
        </authorList>
    </citation>
    <scope>NUCLEOTIDE SEQUENCE [LARGE SCALE GENOMIC DNA]</scope>
    <source>
        <strain evidence="1">LZ3.2</strain>
        <tissue evidence="1">Leaf</tissue>
    </source>
</reference>
<dbReference type="Proteomes" id="UP000824120">
    <property type="component" value="Chromosome 6"/>
</dbReference>
<sequence length="200" mass="22916">MEHVLLTFCTHLGHAKLTGRGFCVLEFLESREVHQADLIFGSTLYFVVLMDRGTKDVLMAPHVPSLPLKQNALVPRHLPKVPSGLCESYSGRLCPPESSLFLKNRMDNRIYFRSEGKFYDIIESQSKAEIWYDWVESGRYHMRRMVLSKGALIWIGRRPSKASGTRGKSFKTWRCKDYSTSIFLSQKFNKSGGFSSLINN</sequence>
<accession>A0A9J5YLP5</accession>
<dbReference type="EMBL" id="JACXVP010000006">
    <property type="protein sequence ID" value="KAG5600901.1"/>
    <property type="molecule type" value="Genomic_DNA"/>
</dbReference>
<dbReference type="AlphaFoldDB" id="A0A9J5YLP5"/>
<evidence type="ECO:0000313" key="1">
    <source>
        <dbReference type="EMBL" id="KAG5600901.1"/>
    </source>
</evidence>
<evidence type="ECO:0000313" key="2">
    <source>
        <dbReference type="Proteomes" id="UP000824120"/>
    </source>
</evidence>
<keyword evidence="2" id="KW-1185">Reference proteome</keyword>
<protein>
    <submittedName>
        <fullName evidence="1">Uncharacterized protein</fullName>
    </submittedName>
</protein>